<accession>A0A2P9HBM5</accession>
<protein>
    <submittedName>
        <fullName evidence="4">Lysine-arginine-ornithine-binding periplasmic protein (TC 3.A.1.3.1)</fullName>
    </submittedName>
</protein>
<evidence type="ECO:0000313" key="4">
    <source>
        <dbReference type="EMBL" id="SPL61486.1"/>
    </source>
</evidence>
<evidence type="ECO:0000259" key="3">
    <source>
        <dbReference type="SMART" id="SM00062"/>
    </source>
</evidence>
<dbReference type="SUPFAM" id="SSF53850">
    <property type="entry name" value="Periplasmic binding protein-like II"/>
    <property type="match status" value="1"/>
</dbReference>
<dbReference type="InterPro" id="IPR001638">
    <property type="entry name" value="Solute-binding_3/MltF_N"/>
</dbReference>
<feature type="transmembrane region" description="Helical" evidence="2">
    <location>
        <begin position="47"/>
        <end position="69"/>
    </location>
</feature>
<dbReference type="EMBL" id="OOFM01000001">
    <property type="protein sequence ID" value="SPL61486.1"/>
    <property type="molecule type" value="Genomic_DNA"/>
</dbReference>
<keyword evidence="2" id="KW-0472">Membrane</keyword>
<dbReference type="CDD" id="cd13713">
    <property type="entry name" value="PBP2_Cystine_like_1"/>
    <property type="match status" value="1"/>
</dbReference>
<keyword evidence="1" id="KW-0732">Signal</keyword>
<feature type="domain" description="Solute-binding protein family 3/N-terminal" evidence="3">
    <location>
        <begin position="84"/>
        <end position="305"/>
    </location>
</feature>
<dbReference type="Gene3D" id="3.40.190.10">
    <property type="entry name" value="Periplasmic binding protein-like II"/>
    <property type="match status" value="2"/>
</dbReference>
<evidence type="ECO:0000256" key="2">
    <source>
        <dbReference type="SAM" id="Phobius"/>
    </source>
</evidence>
<gene>
    <name evidence="4" type="ORF">OHAE_4278</name>
</gene>
<evidence type="ECO:0000256" key="1">
    <source>
        <dbReference type="ARBA" id="ARBA00022729"/>
    </source>
</evidence>
<dbReference type="AlphaFoldDB" id="A0A2P9HBM5"/>
<dbReference type="SMART" id="SM00062">
    <property type="entry name" value="PBPb"/>
    <property type="match status" value="1"/>
</dbReference>
<dbReference type="PANTHER" id="PTHR35936">
    <property type="entry name" value="MEMBRANE-BOUND LYTIC MUREIN TRANSGLYCOSYLASE F"/>
    <property type="match status" value="1"/>
</dbReference>
<evidence type="ECO:0000313" key="5">
    <source>
        <dbReference type="Proteomes" id="UP000246073"/>
    </source>
</evidence>
<name>A0A2P9HBM5_9HYPH</name>
<reference evidence="5" key="1">
    <citation type="submission" date="2017-12" db="EMBL/GenBank/DDBJ databases">
        <authorList>
            <person name="Diaz M."/>
        </authorList>
    </citation>
    <scope>NUCLEOTIDE SEQUENCE [LARGE SCALE GENOMIC DNA]</scope>
    <source>
        <strain evidence="5">FI11154</strain>
    </source>
</reference>
<keyword evidence="2" id="KW-0812">Transmembrane</keyword>
<dbReference type="Pfam" id="PF00497">
    <property type="entry name" value="SBP_bac_3"/>
    <property type="match status" value="1"/>
</dbReference>
<dbReference type="PANTHER" id="PTHR35936:SF19">
    <property type="entry name" value="AMINO-ACID-BINDING PROTEIN YXEM-RELATED"/>
    <property type="match status" value="1"/>
</dbReference>
<organism evidence="4 5">
    <name type="scientific">Ochrobactrum soli</name>
    <dbReference type="NCBI Taxonomy" id="2448455"/>
    <lineage>
        <taxon>Bacteria</taxon>
        <taxon>Pseudomonadati</taxon>
        <taxon>Pseudomonadota</taxon>
        <taxon>Alphaproteobacteria</taxon>
        <taxon>Hyphomicrobiales</taxon>
        <taxon>Brucellaceae</taxon>
        <taxon>Brucella/Ochrobactrum group</taxon>
        <taxon>Ochrobactrum</taxon>
    </lineage>
</organism>
<sequence length="307" mass="33729">MASSIHEIYVTYSHYLFAKCIHKSNHEYWKASKSLKKNKQREVGNSMFNKFTGFIAAAAIATAAVFAVAPAQADDLEKIKAAGELKIAMSGQYPPFNFVNEKNEVVGFDASIGSAIAERMQLKPQLITTAWDGIVAGLRAGKFDTVVGSMTITPEREKAVDFVGPYYHAGRAVFVKEDSTVQKLDDLKGKTLGVTLGETHEKWAREQGGWTIRTYKGLPELMLELNAGRVDAIVVDNIPVMVAIKETGQKVRRLDTPDIEGGSVAIGIAIRKNNPELKATMQKALDEIMADGTYEKISMQWVGSDIR</sequence>
<keyword evidence="2" id="KW-1133">Transmembrane helix</keyword>
<dbReference type="Proteomes" id="UP000246073">
    <property type="component" value="Unassembled WGS sequence"/>
</dbReference>
<proteinExistence type="predicted"/>